<keyword evidence="2" id="KW-1185">Reference proteome</keyword>
<sequence>MSLLRVRQKYAISQILLNSPYKQRAEVAEWLRHRLTSCRLRVQTQPCALLGVIYFITTVLKTVKESIVRKPACPRNKNSKTCDIHQVALGPRGGLWPIPFPREEACVPAVGT</sequence>
<evidence type="ECO:0000313" key="1">
    <source>
        <dbReference type="EMBL" id="KAJ8724624.1"/>
    </source>
</evidence>
<reference evidence="1" key="1">
    <citation type="submission" date="2023-03" db="EMBL/GenBank/DDBJ databases">
        <title>Chromosome-level genomes of two armyworms, Mythimna separata and Mythimna loreyi, provide insights into the biosynthesis and reception of sex pheromones.</title>
        <authorList>
            <person name="Zhao H."/>
        </authorList>
    </citation>
    <scope>NUCLEOTIDE SEQUENCE</scope>
    <source>
        <strain evidence="1">BeijingLab</strain>
    </source>
</reference>
<dbReference type="EMBL" id="CM056784">
    <property type="protein sequence ID" value="KAJ8724624.1"/>
    <property type="molecule type" value="Genomic_DNA"/>
</dbReference>
<dbReference type="Proteomes" id="UP001231649">
    <property type="component" value="Chromosome 8"/>
</dbReference>
<name>A0ACC2QSI6_9NEOP</name>
<evidence type="ECO:0000313" key="2">
    <source>
        <dbReference type="Proteomes" id="UP001231649"/>
    </source>
</evidence>
<comment type="caution">
    <text evidence="1">The sequence shown here is derived from an EMBL/GenBank/DDBJ whole genome shotgun (WGS) entry which is preliminary data.</text>
</comment>
<protein>
    <submittedName>
        <fullName evidence="1">Uncharacterized protein</fullName>
    </submittedName>
</protein>
<accession>A0ACC2QSI6</accession>
<proteinExistence type="predicted"/>
<gene>
    <name evidence="1" type="ORF">PYW08_016098</name>
</gene>
<organism evidence="1 2">
    <name type="scientific">Mythimna loreyi</name>
    <dbReference type="NCBI Taxonomy" id="667449"/>
    <lineage>
        <taxon>Eukaryota</taxon>
        <taxon>Metazoa</taxon>
        <taxon>Ecdysozoa</taxon>
        <taxon>Arthropoda</taxon>
        <taxon>Hexapoda</taxon>
        <taxon>Insecta</taxon>
        <taxon>Pterygota</taxon>
        <taxon>Neoptera</taxon>
        <taxon>Endopterygota</taxon>
        <taxon>Lepidoptera</taxon>
        <taxon>Glossata</taxon>
        <taxon>Ditrysia</taxon>
        <taxon>Noctuoidea</taxon>
        <taxon>Noctuidae</taxon>
        <taxon>Noctuinae</taxon>
        <taxon>Hadenini</taxon>
        <taxon>Mythimna</taxon>
    </lineage>
</organism>